<dbReference type="AlphaFoldDB" id="A0A948TI01"/>
<dbReference type="EMBL" id="JAHLFE010000214">
    <property type="protein sequence ID" value="MBU3845254.1"/>
    <property type="molecule type" value="Genomic_DNA"/>
</dbReference>
<dbReference type="SUPFAM" id="SSF56024">
    <property type="entry name" value="Phospholipase D/nuclease"/>
    <property type="match status" value="1"/>
</dbReference>
<accession>A0A948TI01</accession>
<dbReference type="Gene3D" id="3.30.870.10">
    <property type="entry name" value="Endonuclease Chain A"/>
    <property type="match status" value="1"/>
</dbReference>
<evidence type="ECO:0000313" key="1">
    <source>
        <dbReference type="EMBL" id="MBU3845254.1"/>
    </source>
</evidence>
<evidence type="ECO:0000313" key="2">
    <source>
        <dbReference type="Proteomes" id="UP000733611"/>
    </source>
</evidence>
<dbReference type="Proteomes" id="UP000733611">
    <property type="component" value="Unassembled WGS sequence"/>
</dbReference>
<evidence type="ECO:0008006" key="3">
    <source>
        <dbReference type="Google" id="ProtNLM"/>
    </source>
</evidence>
<sequence>MTKASQTYLHQQDSAGRKWLQCHTNRTSRNFADLNELLTYDHSTASEHVDVEVFFRNLKERLLEQIAAADMVIGAVAWITDLDILAALAQKETLIVVQKEDFLRPDLKSTLSDSDKAMLQGAYEALRPFDGRNVPVGPFDQALNPDMLSHLAPVRCFGYCVPTQMYRIPKMHNKFLAFLQHDEYYDTYQPKSVWTGSLNLTAMSLSSLENAIVIHDPKIAEAYICEAQIIYLRSDPLDWKSHWVNPWSTDSL</sequence>
<reference evidence="1" key="1">
    <citation type="journal article" date="2021" name="PeerJ">
        <title>Extensive microbial diversity within the chicken gut microbiome revealed by metagenomics and culture.</title>
        <authorList>
            <person name="Gilroy R."/>
            <person name="Ravi A."/>
            <person name="Getino M."/>
            <person name="Pursley I."/>
            <person name="Horton D.L."/>
            <person name="Alikhan N.F."/>
            <person name="Baker D."/>
            <person name="Gharbi K."/>
            <person name="Hall N."/>
            <person name="Watson M."/>
            <person name="Adriaenssens E.M."/>
            <person name="Foster-Nyarko E."/>
            <person name="Jarju S."/>
            <person name="Secka A."/>
            <person name="Antonio M."/>
            <person name="Oren A."/>
            <person name="Chaudhuri R.R."/>
            <person name="La Ragione R."/>
            <person name="Hildebrand F."/>
            <person name="Pallen M.J."/>
        </authorList>
    </citation>
    <scope>NUCLEOTIDE SEQUENCE</scope>
    <source>
        <strain evidence="1">378</strain>
    </source>
</reference>
<name>A0A948TI01_9GAMM</name>
<organism evidence="1 2">
    <name type="scientific">Candidatus Anaerobiospirillum pullicola</name>
    <dbReference type="NCBI Taxonomy" id="2838451"/>
    <lineage>
        <taxon>Bacteria</taxon>
        <taxon>Pseudomonadati</taxon>
        <taxon>Pseudomonadota</taxon>
        <taxon>Gammaproteobacteria</taxon>
        <taxon>Aeromonadales</taxon>
        <taxon>Succinivibrionaceae</taxon>
        <taxon>Anaerobiospirillum</taxon>
    </lineage>
</organism>
<gene>
    <name evidence="1" type="ORF">H9847_10410</name>
</gene>
<protein>
    <recommendedName>
        <fullName evidence="3">Phospholipase D-like domain-containing protein</fullName>
    </recommendedName>
</protein>
<proteinExistence type="predicted"/>
<reference evidence="1" key="2">
    <citation type="submission" date="2021-04" db="EMBL/GenBank/DDBJ databases">
        <authorList>
            <person name="Gilroy R."/>
        </authorList>
    </citation>
    <scope>NUCLEOTIDE SEQUENCE</scope>
    <source>
        <strain evidence="1">378</strain>
    </source>
</reference>
<comment type="caution">
    <text evidence="1">The sequence shown here is derived from an EMBL/GenBank/DDBJ whole genome shotgun (WGS) entry which is preliminary data.</text>
</comment>